<dbReference type="SMART" id="SM00052">
    <property type="entry name" value="EAL"/>
    <property type="match status" value="1"/>
</dbReference>
<evidence type="ECO:0000259" key="3">
    <source>
        <dbReference type="PROSITE" id="PS50887"/>
    </source>
</evidence>
<evidence type="ECO:0000256" key="1">
    <source>
        <dbReference type="SAM" id="Coils"/>
    </source>
</evidence>
<dbReference type="RefSeq" id="WP_207419403.1">
    <property type="nucleotide sequence ID" value="NZ_CP061177.1"/>
</dbReference>
<dbReference type="PROSITE" id="PS50887">
    <property type="entry name" value="GGDEF"/>
    <property type="match status" value="1"/>
</dbReference>
<reference evidence="4 5" key="1">
    <citation type="submission" date="2020-09" db="EMBL/GenBank/DDBJ databases">
        <title>Roseomonas.</title>
        <authorList>
            <person name="Zhu W."/>
        </authorList>
    </citation>
    <scope>NUCLEOTIDE SEQUENCE [LARGE SCALE GENOMIC DNA]</scope>
    <source>
        <strain evidence="4 5">573</strain>
    </source>
</reference>
<dbReference type="InterPro" id="IPR035919">
    <property type="entry name" value="EAL_sf"/>
</dbReference>
<dbReference type="Gene3D" id="3.30.70.270">
    <property type="match status" value="1"/>
</dbReference>
<dbReference type="Pfam" id="PF00990">
    <property type="entry name" value="GGDEF"/>
    <property type="match status" value="1"/>
</dbReference>
<accession>A0ABS3KY21</accession>
<gene>
    <name evidence="4" type="ORF">IAI61_19550</name>
</gene>
<organism evidence="4 5">
    <name type="scientific">Roseomonas haemaphysalidis</name>
    <dbReference type="NCBI Taxonomy" id="2768162"/>
    <lineage>
        <taxon>Bacteria</taxon>
        <taxon>Pseudomonadati</taxon>
        <taxon>Pseudomonadota</taxon>
        <taxon>Alphaproteobacteria</taxon>
        <taxon>Acetobacterales</taxon>
        <taxon>Roseomonadaceae</taxon>
        <taxon>Roseomonas</taxon>
    </lineage>
</organism>
<name>A0ABS3KY21_9PROT</name>
<keyword evidence="1" id="KW-0175">Coiled coil</keyword>
<dbReference type="NCBIfam" id="TIGR00254">
    <property type="entry name" value="GGDEF"/>
    <property type="match status" value="1"/>
</dbReference>
<dbReference type="PANTHER" id="PTHR44757:SF2">
    <property type="entry name" value="BIOFILM ARCHITECTURE MAINTENANCE PROTEIN MBAA"/>
    <property type="match status" value="1"/>
</dbReference>
<evidence type="ECO:0000259" key="2">
    <source>
        <dbReference type="PROSITE" id="PS50883"/>
    </source>
</evidence>
<proteinExistence type="predicted"/>
<protein>
    <submittedName>
        <fullName evidence="4">EAL domain-containing protein</fullName>
    </submittedName>
</protein>
<dbReference type="InterPro" id="IPR052155">
    <property type="entry name" value="Biofilm_reg_signaling"/>
</dbReference>
<dbReference type="InterPro" id="IPR029787">
    <property type="entry name" value="Nucleotide_cyclase"/>
</dbReference>
<feature type="domain" description="EAL" evidence="2">
    <location>
        <begin position="251"/>
        <end position="501"/>
    </location>
</feature>
<dbReference type="CDD" id="cd01949">
    <property type="entry name" value="GGDEF"/>
    <property type="match status" value="1"/>
</dbReference>
<dbReference type="SUPFAM" id="SSF55073">
    <property type="entry name" value="Nucleotide cyclase"/>
    <property type="match status" value="1"/>
</dbReference>
<keyword evidence="5" id="KW-1185">Reference proteome</keyword>
<dbReference type="Gene3D" id="3.20.20.450">
    <property type="entry name" value="EAL domain"/>
    <property type="match status" value="1"/>
</dbReference>
<dbReference type="InterPro" id="IPR001633">
    <property type="entry name" value="EAL_dom"/>
</dbReference>
<comment type="caution">
    <text evidence="4">The sequence shown here is derived from an EMBL/GenBank/DDBJ whole genome shotgun (WGS) entry which is preliminary data.</text>
</comment>
<dbReference type="PANTHER" id="PTHR44757">
    <property type="entry name" value="DIGUANYLATE CYCLASE DGCP"/>
    <property type="match status" value="1"/>
</dbReference>
<evidence type="ECO:0000313" key="5">
    <source>
        <dbReference type="Proteomes" id="UP001518989"/>
    </source>
</evidence>
<dbReference type="Pfam" id="PF00563">
    <property type="entry name" value="EAL"/>
    <property type="match status" value="1"/>
</dbReference>
<evidence type="ECO:0000313" key="4">
    <source>
        <dbReference type="EMBL" id="MBO1081231.1"/>
    </source>
</evidence>
<feature type="domain" description="GGDEF" evidence="3">
    <location>
        <begin position="109"/>
        <end position="242"/>
    </location>
</feature>
<dbReference type="SUPFAM" id="SSF141868">
    <property type="entry name" value="EAL domain-like"/>
    <property type="match status" value="1"/>
</dbReference>
<dbReference type="PROSITE" id="PS50883">
    <property type="entry name" value="EAL"/>
    <property type="match status" value="1"/>
</dbReference>
<dbReference type="CDD" id="cd01948">
    <property type="entry name" value="EAL"/>
    <property type="match status" value="1"/>
</dbReference>
<dbReference type="Proteomes" id="UP001518989">
    <property type="component" value="Unassembled WGS sequence"/>
</dbReference>
<dbReference type="InterPro" id="IPR000160">
    <property type="entry name" value="GGDEF_dom"/>
</dbReference>
<dbReference type="SMART" id="SM00267">
    <property type="entry name" value="GGDEF"/>
    <property type="match status" value="1"/>
</dbReference>
<sequence length="518" mass="57422">MTCADPAEVIAPPEQVRRLQRRLARETAARKEAERLLEQKSLELFALNRSLMQLNNHLEQRVEHRTRELMQERLQAQEQAYRDPLTGLANRPMFRRHLRQAVRRAGCLSHAAVLYLDLSGFKTVNDTLGHPVGDALLCAAAARLRHCTQPGDLVARIGGDEFVVVQIGPAQPEAAAALSKQLLRAIQAPFSVQSHRIAMNASIGIATALAASADADVLLRDADIALRVAQAEGRGTTRLFRPEMHRQVQDRQHREGELRHAVEQQQFELFYQPLLHAGAGHLAGFEALLRWRHPERGHVPPAEFIPLAEETALIRPLGAWVLEQACREAARWPGSLKVAVNLSPVQFVQGELLDGVRHALDASGLDAARLELEITESVLLRNSDETLLLLRQMQALGVQISMDDFGTGYSSLSYLRSFPFNKIKIDRAFVRTLADGKGSLEIIRAAVGLGRALNMKVLAEGVETPAELATLRAEGCDEVQGFLFSRPVPSAEAWRLIARDQNGRAPWRRNDALQEACS</sequence>
<dbReference type="EMBL" id="JACTNG010000013">
    <property type="protein sequence ID" value="MBO1081231.1"/>
    <property type="molecule type" value="Genomic_DNA"/>
</dbReference>
<dbReference type="InterPro" id="IPR043128">
    <property type="entry name" value="Rev_trsase/Diguanyl_cyclase"/>
</dbReference>
<feature type="coiled-coil region" evidence="1">
    <location>
        <begin position="16"/>
        <end position="43"/>
    </location>
</feature>